<dbReference type="EMBL" id="JAHYIQ010000023">
    <property type="protein sequence ID" value="KAK1122216.1"/>
    <property type="molecule type" value="Genomic_DNA"/>
</dbReference>
<protein>
    <submittedName>
        <fullName evidence="2">Uncharacterized protein</fullName>
    </submittedName>
</protein>
<name>A0AA40FNK1_9HYME</name>
<feature type="region of interest" description="Disordered" evidence="1">
    <location>
        <begin position="33"/>
        <end position="60"/>
    </location>
</feature>
<accession>A0AA40FNK1</accession>
<feature type="non-terminal residue" evidence="2">
    <location>
        <position position="1"/>
    </location>
</feature>
<dbReference type="Proteomes" id="UP001177670">
    <property type="component" value="Unassembled WGS sequence"/>
</dbReference>
<proteinExistence type="predicted"/>
<evidence type="ECO:0000313" key="2">
    <source>
        <dbReference type="EMBL" id="KAK1122216.1"/>
    </source>
</evidence>
<reference evidence="2" key="1">
    <citation type="submission" date="2021-10" db="EMBL/GenBank/DDBJ databases">
        <title>Melipona bicolor Genome sequencing and assembly.</title>
        <authorList>
            <person name="Araujo N.S."/>
            <person name="Arias M.C."/>
        </authorList>
    </citation>
    <scope>NUCLEOTIDE SEQUENCE</scope>
    <source>
        <strain evidence="2">USP_2M_L1-L4_2017</strain>
        <tissue evidence="2">Whole body</tissue>
    </source>
</reference>
<dbReference type="AlphaFoldDB" id="A0AA40FNK1"/>
<evidence type="ECO:0000313" key="3">
    <source>
        <dbReference type="Proteomes" id="UP001177670"/>
    </source>
</evidence>
<feature type="compositionally biased region" description="Basic and acidic residues" evidence="1">
    <location>
        <begin position="33"/>
        <end position="44"/>
    </location>
</feature>
<organism evidence="2 3">
    <name type="scientific">Melipona bicolor</name>
    <dbReference type="NCBI Taxonomy" id="60889"/>
    <lineage>
        <taxon>Eukaryota</taxon>
        <taxon>Metazoa</taxon>
        <taxon>Ecdysozoa</taxon>
        <taxon>Arthropoda</taxon>
        <taxon>Hexapoda</taxon>
        <taxon>Insecta</taxon>
        <taxon>Pterygota</taxon>
        <taxon>Neoptera</taxon>
        <taxon>Endopterygota</taxon>
        <taxon>Hymenoptera</taxon>
        <taxon>Apocrita</taxon>
        <taxon>Aculeata</taxon>
        <taxon>Apoidea</taxon>
        <taxon>Anthophila</taxon>
        <taxon>Apidae</taxon>
        <taxon>Melipona</taxon>
    </lineage>
</organism>
<keyword evidence="3" id="KW-1185">Reference proteome</keyword>
<comment type="caution">
    <text evidence="2">The sequence shown here is derived from an EMBL/GenBank/DDBJ whole genome shotgun (WGS) entry which is preliminary data.</text>
</comment>
<evidence type="ECO:0000256" key="1">
    <source>
        <dbReference type="SAM" id="MobiDB-lite"/>
    </source>
</evidence>
<sequence length="100" mass="11104">SKTSDSDRINRLIRSERRFQVIGLPETFNEHWPGDSNLVRRNEHGTGNTSSRRPDGLSSERTITKAISSGIPESPSKQTIPAASMEIYSRLGNSNLTYAT</sequence>
<gene>
    <name evidence="2" type="ORF">K0M31_009442</name>
</gene>